<name>A0A4U8Q7J6_9FIRM</name>
<organism evidence="9 10">
    <name type="scientific">Robinsoniella peoriensis</name>
    <dbReference type="NCBI Taxonomy" id="180332"/>
    <lineage>
        <taxon>Bacteria</taxon>
        <taxon>Bacillati</taxon>
        <taxon>Bacillota</taxon>
        <taxon>Clostridia</taxon>
        <taxon>Lachnospirales</taxon>
        <taxon>Lachnospiraceae</taxon>
        <taxon>Robinsoniella</taxon>
    </lineage>
</organism>
<protein>
    <submittedName>
        <fullName evidence="9">L-arabinose transport system permease protein AraQ</fullName>
    </submittedName>
</protein>
<evidence type="ECO:0000313" key="9">
    <source>
        <dbReference type="EMBL" id="TLD00314.1"/>
    </source>
</evidence>
<dbReference type="STRING" id="180332.GCA_000797495_05837"/>
<evidence type="ECO:0000256" key="4">
    <source>
        <dbReference type="ARBA" id="ARBA00022692"/>
    </source>
</evidence>
<keyword evidence="2 7" id="KW-0813">Transport</keyword>
<comment type="similarity">
    <text evidence="7">Belongs to the binding-protein-dependent transport system permease family.</text>
</comment>
<dbReference type="Pfam" id="PF00528">
    <property type="entry name" value="BPD_transp_1"/>
    <property type="match status" value="1"/>
</dbReference>
<comment type="subcellular location">
    <subcellularLocation>
        <location evidence="1 7">Cell membrane</location>
        <topology evidence="1 7">Multi-pass membrane protein</topology>
    </subcellularLocation>
</comment>
<dbReference type="SUPFAM" id="SSF161098">
    <property type="entry name" value="MetI-like"/>
    <property type="match status" value="1"/>
</dbReference>
<keyword evidence="6 7" id="KW-0472">Membrane</keyword>
<evidence type="ECO:0000256" key="3">
    <source>
        <dbReference type="ARBA" id="ARBA00022475"/>
    </source>
</evidence>
<evidence type="ECO:0000313" key="10">
    <source>
        <dbReference type="Proteomes" id="UP000306509"/>
    </source>
</evidence>
<dbReference type="CDD" id="cd06261">
    <property type="entry name" value="TM_PBP2"/>
    <property type="match status" value="1"/>
</dbReference>
<evidence type="ECO:0000256" key="1">
    <source>
        <dbReference type="ARBA" id="ARBA00004651"/>
    </source>
</evidence>
<keyword evidence="4 7" id="KW-0812">Transmembrane</keyword>
<evidence type="ECO:0000256" key="5">
    <source>
        <dbReference type="ARBA" id="ARBA00022989"/>
    </source>
</evidence>
<dbReference type="AlphaFoldDB" id="A0A4U8Q7J6"/>
<dbReference type="PANTHER" id="PTHR43744">
    <property type="entry name" value="ABC TRANSPORTER PERMEASE PROTEIN MG189-RELATED-RELATED"/>
    <property type="match status" value="1"/>
</dbReference>
<dbReference type="EMBL" id="QGQD01000056">
    <property type="protein sequence ID" value="TLD00314.1"/>
    <property type="molecule type" value="Genomic_DNA"/>
</dbReference>
<dbReference type="InterPro" id="IPR035906">
    <property type="entry name" value="MetI-like_sf"/>
</dbReference>
<feature type="transmembrane region" description="Helical" evidence="7">
    <location>
        <begin position="136"/>
        <end position="155"/>
    </location>
</feature>
<dbReference type="RefSeq" id="WP_027295805.1">
    <property type="nucleotide sequence ID" value="NZ_CABMJZ010000123.1"/>
</dbReference>
<keyword evidence="10" id="KW-1185">Reference proteome</keyword>
<feature type="domain" description="ABC transmembrane type-1" evidence="8">
    <location>
        <begin position="68"/>
        <end position="262"/>
    </location>
</feature>
<feature type="transmembrane region" description="Helical" evidence="7">
    <location>
        <begin position="9"/>
        <end position="30"/>
    </location>
</feature>
<evidence type="ECO:0000256" key="6">
    <source>
        <dbReference type="ARBA" id="ARBA00023136"/>
    </source>
</evidence>
<dbReference type="OrthoDB" id="9794684at2"/>
<dbReference type="Gene3D" id="1.10.3720.10">
    <property type="entry name" value="MetI-like"/>
    <property type="match status" value="1"/>
</dbReference>
<dbReference type="InterPro" id="IPR000515">
    <property type="entry name" value="MetI-like"/>
</dbReference>
<feature type="transmembrane region" description="Helical" evidence="7">
    <location>
        <begin position="243"/>
        <end position="262"/>
    </location>
</feature>
<dbReference type="PROSITE" id="PS50928">
    <property type="entry name" value="ABC_TM1"/>
    <property type="match status" value="1"/>
</dbReference>
<dbReference type="Proteomes" id="UP000306509">
    <property type="component" value="Unassembled WGS sequence"/>
</dbReference>
<evidence type="ECO:0000256" key="2">
    <source>
        <dbReference type="ARBA" id="ARBA00022448"/>
    </source>
</evidence>
<comment type="caution">
    <text evidence="9">The sequence shown here is derived from an EMBL/GenBank/DDBJ whole genome shotgun (WGS) entry which is preliminary data.</text>
</comment>
<keyword evidence="5 7" id="KW-1133">Transmembrane helix</keyword>
<sequence length="277" mass="30472">MKKNTKSEILWTLGIAVFFVIFLSPLIIALSGSLREVKDSTSYLNLFHSFSLESYGVAFGKMNYFRALGNSILVTGISVLILVIFCAMAGYAIARLKGMLGGFFQIFFLAGMIVSAQMSIIPMYRIVNALHMGNTIAAPIALYVTSALPFSIFLYTNFIKSGVPYVLEEAARIDGAGTVYTFVRIVAPLTKPALTSIVITQGVPIWNDFFFGMLFLSAPEKKTLPLTMLNFIGDMENATQWNMLFAACFLSAIPILIIYMFLQRYFVSGLTVGAVKG</sequence>
<dbReference type="PANTHER" id="PTHR43744:SF8">
    <property type="entry name" value="SN-GLYCEROL-3-PHOSPHATE TRANSPORT SYSTEM PERMEASE PROTEIN UGPE"/>
    <property type="match status" value="1"/>
</dbReference>
<accession>A0A4U8Q7J6</accession>
<feature type="transmembrane region" description="Helical" evidence="7">
    <location>
        <begin position="100"/>
        <end position="124"/>
    </location>
</feature>
<dbReference type="GO" id="GO:0055085">
    <property type="term" value="P:transmembrane transport"/>
    <property type="evidence" value="ECO:0007669"/>
    <property type="project" value="InterPro"/>
</dbReference>
<dbReference type="GO" id="GO:0005886">
    <property type="term" value="C:plasma membrane"/>
    <property type="evidence" value="ECO:0007669"/>
    <property type="project" value="UniProtKB-SubCell"/>
</dbReference>
<evidence type="ECO:0000259" key="8">
    <source>
        <dbReference type="PROSITE" id="PS50928"/>
    </source>
</evidence>
<feature type="transmembrane region" description="Helical" evidence="7">
    <location>
        <begin position="72"/>
        <end position="94"/>
    </location>
</feature>
<proteinExistence type="inferred from homology"/>
<keyword evidence="3" id="KW-1003">Cell membrane</keyword>
<gene>
    <name evidence="9" type="primary">araQ_37</name>
    <name evidence="9" type="ORF">DSM106044_02800</name>
</gene>
<evidence type="ECO:0000256" key="7">
    <source>
        <dbReference type="RuleBase" id="RU363032"/>
    </source>
</evidence>
<reference evidence="9 10" key="1">
    <citation type="journal article" date="2019" name="Anaerobe">
        <title>Detection of Robinsoniella peoriensis in multiple bone samples of a trauma patient.</title>
        <authorList>
            <person name="Schrottner P."/>
            <person name="Hartwich K."/>
            <person name="Bunk B."/>
            <person name="Schober I."/>
            <person name="Helbig S."/>
            <person name="Rudolph W.W."/>
            <person name="Gunzer F."/>
        </authorList>
    </citation>
    <scope>NUCLEOTIDE SEQUENCE [LARGE SCALE GENOMIC DNA]</scope>
    <source>
        <strain evidence="9 10">DSM 106044</strain>
    </source>
</reference>